<gene>
    <name evidence="6" type="ORF">PUT78_21660</name>
</gene>
<comment type="similarity">
    <text evidence="1">Belongs to the LysR transcriptional regulatory family.</text>
</comment>
<dbReference type="RefSeq" id="WP_274354336.1">
    <property type="nucleotide sequence ID" value="NZ_JAQZSM010000046.1"/>
</dbReference>
<sequence length="288" mass="31642">MDLAEIEVFGTLMRVGTTIETARVLGLSQPAVSDRLKRMESRLGFLLFLRQGNRLVPSAEAEELFSQTSEIFAAQKEIRDRIEEIRANQERPITISATPALVEGFLAPRLARVGYSGWARTLRLWVGESDDDVRQGRADIGVQMALPPRADLVVETLCDIALVAVMQADHPLARKSELIIPDFRGQPLVSFDPDWSPMGAAIRRAFVTNGLEHRLACQVPFSSTVCHMVSACGGIGIIDAITAQSAATDNLAVRPIQSLPPLPLCAFHRRDKPLTARTQEVLLALKKL</sequence>
<dbReference type="InterPro" id="IPR036388">
    <property type="entry name" value="WH-like_DNA-bd_sf"/>
</dbReference>
<accession>A0ABT5TF88</accession>
<evidence type="ECO:0000256" key="2">
    <source>
        <dbReference type="ARBA" id="ARBA00023015"/>
    </source>
</evidence>
<dbReference type="Gene3D" id="1.10.10.10">
    <property type="entry name" value="Winged helix-like DNA-binding domain superfamily/Winged helix DNA-binding domain"/>
    <property type="match status" value="1"/>
</dbReference>
<dbReference type="Pfam" id="PF00126">
    <property type="entry name" value="HTH_1"/>
    <property type="match status" value="1"/>
</dbReference>
<keyword evidence="2" id="KW-0805">Transcription regulation</keyword>
<keyword evidence="7" id="KW-1185">Reference proteome</keyword>
<dbReference type="EMBL" id="JAQZSM010000046">
    <property type="protein sequence ID" value="MDD7973671.1"/>
    <property type="molecule type" value="Genomic_DNA"/>
</dbReference>
<evidence type="ECO:0000256" key="3">
    <source>
        <dbReference type="ARBA" id="ARBA00023125"/>
    </source>
</evidence>
<feature type="domain" description="HTH lysR-type" evidence="5">
    <location>
        <begin position="1"/>
        <end position="58"/>
    </location>
</feature>
<dbReference type="InterPro" id="IPR036390">
    <property type="entry name" value="WH_DNA-bd_sf"/>
</dbReference>
<dbReference type="PANTHER" id="PTHR30427">
    <property type="entry name" value="TRANSCRIPTIONAL ACTIVATOR PROTEIN LYSR"/>
    <property type="match status" value="1"/>
</dbReference>
<dbReference type="InterPro" id="IPR000847">
    <property type="entry name" value="LysR_HTH_N"/>
</dbReference>
<dbReference type="Gene3D" id="3.40.190.290">
    <property type="match status" value="1"/>
</dbReference>
<dbReference type="SUPFAM" id="SSF46785">
    <property type="entry name" value="Winged helix' DNA-binding domain"/>
    <property type="match status" value="1"/>
</dbReference>
<dbReference type="Pfam" id="PF03466">
    <property type="entry name" value="LysR_substrate"/>
    <property type="match status" value="1"/>
</dbReference>
<dbReference type="Proteomes" id="UP001431784">
    <property type="component" value="Unassembled WGS sequence"/>
</dbReference>
<dbReference type="PANTHER" id="PTHR30427:SF1">
    <property type="entry name" value="TRANSCRIPTIONAL ACTIVATOR PROTEIN LYSR"/>
    <property type="match status" value="1"/>
</dbReference>
<evidence type="ECO:0000313" key="7">
    <source>
        <dbReference type="Proteomes" id="UP001431784"/>
    </source>
</evidence>
<dbReference type="InterPro" id="IPR005119">
    <property type="entry name" value="LysR_subst-bd"/>
</dbReference>
<dbReference type="PROSITE" id="PS50931">
    <property type="entry name" value="HTH_LYSR"/>
    <property type="match status" value="1"/>
</dbReference>
<evidence type="ECO:0000256" key="1">
    <source>
        <dbReference type="ARBA" id="ARBA00009437"/>
    </source>
</evidence>
<evidence type="ECO:0000259" key="5">
    <source>
        <dbReference type="PROSITE" id="PS50931"/>
    </source>
</evidence>
<name>A0ABT5TF88_9RHOB</name>
<evidence type="ECO:0000256" key="4">
    <source>
        <dbReference type="ARBA" id="ARBA00023163"/>
    </source>
</evidence>
<comment type="caution">
    <text evidence="6">The sequence shown here is derived from an EMBL/GenBank/DDBJ whole genome shotgun (WGS) entry which is preliminary data.</text>
</comment>
<keyword evidence="3" id="KW-0238">DNA-binding</keyword>
<keyword evidence="4" id="KW-0804">Transcription</keyword>
<organism evidence="6 7">
    <name type="scientific">Roseinatronobacter alkalisoli</name>
    <dbReference type="NCBI Taxonomy" id="3028235"/>
    <lineage>
        <taxon>Bacteria</taxon>
        <taxon>Pseudomonadati</taxon>
        <taxon>Pseudomonadota</taxon>
        <taxon>Alphaproteobacteria</taxon>
        <taxon>Rhodobacterales</taxon>
        <taxon>Paracoccaceae</taxon>
        <taxon>Roseinatronobacter</taxon>
    </lineage>
</organism>
<protein>
    <submittedName>
        <fullName evidence="6">LysR family transcriptional regulator</fullName>
    </submittedName>
</protein>
<reference evidence="6" key="1">
    <citation type="submission" date="2023-02" db="EMBL/GenBank/DDBJ databases">
        <title>Description of Roseinatronobacter alkalisoli sp. nov., an alkaliphilic bacerium isolated from soda soil.</title>
        <authorList>
            <person name="Wei W."/>
        </authorList>
    </citation>
    <scope>NUCLEOTIDE SEQUENCE</scope>
    <source>
        <strain evidence="6">HJB301</strain>
    </source>
</reference>
<evidence type="ECO:0000313" key="6">
    <source>
        <dbReference type="EMBL" id="MDD7973671.1"/>
    </source>
</evidence>
<dbReference type="SUPFAM" id="SSF53850">
    <property type="entry name" value="Periplasmic binding protein-like II"/>
    <property type="match status" value="1"/>
</dbReference>
<proteinExistence type="inferred from homology"/>